<dbReference type="PRINTS" id="PR00332">
    <property type="entry name" value="HISTRIAD"/>
</dbReference>
<geneLocation type="plasmid" evidence="3 4">
    <name>p4</name>
</geneLocation>
<dbReference type="GO" id="GO:0003824">
    <property type="term" value="F:catalytic activity"/>
    <property type="evidence" value="ECO:0007669"/>
    <property type="project" value="InterPro"/>
</dbReference>
<dbReference type="SUPFAM" id="SSF54197">
    <property type="entry name" value="HIT-like"/>
    <property type="match status" value="1"/>
</dbReference>
<evidence type="ECO:0000313" key="4">
    <source>
        <dbReference type="Proteomes" id="UP000679352"/>
    </source>
</evidence>
<gene>
    <name evidence="3" type="ORF">KM031_21025</name>
</gene>
<keyword evidence="4" id="KW-1185">Reference proteome</keyword>
<feature type="domain" description="HIT" evidence="2">
    <location>
        <begin position="1"/>
        <end position="52"/>
    </location>
</feature>
<evidence type="ECO:0000256" key="1">
    <source>
        <dbReference type="PROSITE-ProRule" id="PRU00464"/>
    </source>
</evidence>
<accession>A0A975PBC4</accession>
<evidence type="ECO:0000313" key="3">
    <source>
        <dbReference type="EMBL" id="QWK93119.1"/>
    </source>
</evidence>
<reference evidence="3" key="1">
    <citation type="submission" date="2021-06" db="EMBL/GenBank/DDBJ databases">
        <authorList>
            <person name="Lee C.-S."/>
            <person name="Jin L."/>
        </authorList>
    </citation>
    <scope>NUCLEOTIDE SEQUENCE</scope>
    <source>
        <strain evidence="3">Con5</strain>
        <plasmid evidence="3">p4</plasmid>
    </source>
</reference>
<organism evidence="3 4">
    <name type="scientific">Gemmobacter fulvus</name>
    <dbReference type="NCBI Taxonomy" id="2840474"/>
    <lineage>
        <taxon>Bacteria</taxon>
        <taxon>Pseudomonadati</taxon>
        <taxon>Pseudomonadota</taxon>
        <taxon>Alphaproteobacteria</taxon>
        <taxon>Rhodobacterales</taxon>
        <taxon>Paracoccaceae</taxon>
        <taxon>Gemmobacter</taxon>
    </lineage>
</organism>
<protein>
    <submittedName>
        <fullName evidence="3">HIT domain-containing protein</fullName>
    </submittedName>
</protein>
<dbReference type="Pfam" id="PF01230">
    <property type="entry name" value="HIT"/>
    <property type="match status" value="1"/>
</dbReference>
<comment type="caution">
    <text evidence="1">Lacks conserved residue(s) required for the propagation of feature annotation.</text>
</comment>
<dbReference type="PROSITE" id="PS51084">
    <property type="entry name" value="HIT_2"/>
    <property type="match status" value="1"/>
</dbReference>
<dbReference type="GO" id="GO:0009117">
    <property type="term" value="P:nucleotide metabolic process"/>
    <property type="evidence" value="ECO:0007669"/>
    <property type="project" value="TreeGrafter"/>
</dbReference>
<dbReference type="PANTHER" id="PTHR46648:SF1">
    <property type="entry name" value="ADENOSINE 5'-MONOPHOSPHORAMIDASE HNT1"/>
    <property type="match status" value="1"/>
</dbReference>
<dbReference type="PANTHER" id="PTHR46648">
    <property type="entry name" value="HIT FAMILY PROTEIN 1"/>
    <property type="match status" value="1"/>
</dbReference>
<dbReference type="KEGG" id="gfu:KM031_21025"/>
<dbReference type="Proteomes" id="UP000679352">
    <property type="component" value="Plasmid p4"/>
</dbReference>
<dbReference type="InterPro" id="IPR036265">
    <property type="entry name" value="HIT-like_sf"/>
</dbReference>
<dbReference type="InterPro" id="IPR011146">
    <property type="entry name" value="HIT-like"/>
</dbReference>
<dbReference type="Gene3D" id="3.30.428.10">
    <property type="entry name" value="HIT-like"/>
    <property type="match status" value="1"/>
</dbReference>
<proteinExistence type="predicted"/>
<keyword evidence="3" id="KW-0614">Plasmid</keyword>
<dbReference type="InterPro" id="IPR001310">
    <property type="entry name" value="Histidine_triad_HIT"/>
</dbReference>
<dbReference type="AlphaFoldDB" id="A0A975PBC4"/>
<name>A0A975PBC4_9RHOB</name>
<dbReference type="EMBL" id="CP076365">
    <property type="protein sequence ID" value="QWK93119.1"/>
    <property type="molecule type" value="Genomic_DNA"/>
</dbReference>
<sequence>MFCRIDSGELLAHRVYLGDRILAFLDLHPIRAGHVLVIPKAHHVWFEPTFPK</sequence>
<evidence type="ECO:0000259" key="2">
    <source>
        <dbReference type="PROSITE" id="PS51084"/>
    </source>
</evidence>